<organism evidence="2">
    <name type="scientific">Uncinula necator</name>
    <name type="common">Grape powdery mildew</name>
    <dbReference type="NCBI Taxonomy" id="52586"/>
    <lineage>
        <taxon>Eukaryota</taxon>
        <taxon>Fungi</taxon>
        <taxon>Dikarya</taxon>
        <taxon>Ascomycota</taxon>
        <taxon>Pezizomycotina</taxon>
        <taxon>Leotiomycetes</taxon>
        <taxon>Erysiphales</taxon>
        <taxon>Erysiphaceae</taxon>
        <taxon>Erysiphe</taxon>
    </lineage>
</organism>
<geneLocation type="mitochondrion" evidence="2"/>
<dbReference type="RefSeq" id="YP_010119103.1">
    <property type="nucleotide sequence ID" value="NC_056146.1"/>
</dbReference>
<keyword evidence="2" id="KW-0496">Mitochondrion</keyword>
<dbReference type="InterPro" id="IPR027434">
    <property type="entry name" value="Homing_endonucl"/>
</dbReference>
<feature type="domain" description="Homing endonuclease LAGLIDADG" evidence="1">
    <location>
        <begin position="25"/>
        <end position="80"/>
    </location>
</feature>
<sequence length="120" mass="14051">MVRLYFRVQMKNSPYNQQKSIIQPTVLNQIFKAFGGSVKNGMLTYSSYSYGSAKKVINYFDHFNLLSSKHVNFLKWRKLYRLAQYKKYDSLVKSAQSPYNIQLQCRNVNSSSINPFLSSR</sequence>
<proteinExistence type="predicted"/>
<keyword evidence="2" id="KW-0540">Nuclease</keyword>
<dbReference type="GeneID" id="65320155"/>
<dbReference type="InterPro" id="IPR004860">
    <property type="entry name" value="LAGLIDADG_dom"/>
</dbReference>
<name>A0A7U1BF12_UNCNE</name>
<protein>
    <submittedName>
        <fullName evidence="2">LAGLIDADG endonuclease domain-containing protein</fullName>
    </submittedName>
</protein>
<dbReference type="Pfam" id="PF00961">
    <property type="entry name" value="LAGLIDADG_1"/>
    <property type="match status" value="1"/>
</dbReference>
<dbReference type="SUPFAM" id="SSF55608">
    <property type="entry name" value="Homing endonucleases"/>
    <property type="match status" value="1"/>
</dbReference>
<keyword evidence="2" id="KW-0378">Hydrolase</keyword>
<dbReference type="EMBL" id="MT880588">
    <property type="protein sequence ID" value="QQY98183.1"/>
    <property type="molecule type" value="Genomic_DNA"/>
</dbReference>
<dbReference type="Gene3D" id="3.10.28.10">
    <property type="entry name" value="Homing endonucleases"/>
    <property type="match status" value="1"/>
</dbReference>
<reference evidence="2" key="1">
    <citation type="submission" date="2020-08" db="EMBL/GenBank/DDBJ databases">
        <title>Mitochondrial genome sequences of powdery mildew pathogens.</title>
        <authorList>
            <person name="Zaccaron A."/>
            <person name="Stergiopoulos I."/>
        </authorList>
    </citation>
    <scope>NUCLEOTIDE SEQUENCE</scope>
    <source>
        <strain evidence="2">C</strain>
    </source>
</reference>
<evidence type="ECO:0000259" key="1">
    <source>
        <dbReference type="Pfam" id="PF00961"/>
    </source>
</evidence>
<accession>A0A7U1BF12</accession>
<keyword evidence="2" id="KW-0255">Endonuclease</keyword>
<evidence type="ECO:0000313" key="2">
    <source>
        <dbReference type="EMBL" id="QQY98183.1"/>
    </source>
</evidence>
<dbReference type="GO" id="GO:0004519">
    <property type="term" value="F:endonuclease activity"/>
    <property type="evidence" value="ECO:0007669"/>
    <property type="project" value="UniProtKB-KW"/>
</dbReference>
<gene>
    <name evidence="2" type="primary">cox1-i12</name>
</gene>
<dbReference type="AlphaFoldDB" id="A0A7U1BF12"/>